<evidence type="ECO:0000313" key="4">
    <source>
        <dbReference type="Proteomes" id="UP000239273"/>
    </source>
</evidence>
<gene>
    <name evidence="3" type="ORF">BTO23_15305</name>
    <name evidence="2" type="ORF">GCM10007855_40700</name>
</gene>
<keyword evidence="1" id="KW-0472">Membrane</keyword>
<feature type="transmembrane region" description="Helical" evidence="1">
    <location>
        <begin position="57"/>
        <end position="76"/>
    </location>
</feature>
<dbReference type="RefSeq" id="WP_105063945.1">
    <property type="nucleotide sequence ID" value="NZ_BSOU01000027.1"/>
</dbReference>
<accession>A0A2S7X7Y7</accession>
<dbReference type="Proteomes" id="UP000239273">
    <property type="component" value="Unassembled WGS sequence"/>
</dbReference>
<evidence type="ECO:0000313" key="2">
    <source>
        <dbReference type="EMBL" id="GLR77195.1"/>
    </source>
</evidence>
<keyword evidence="1" id="KW-0812">Transmembrane</keyword>
<evidence type="ECO:0000313" key="3">
    <source>
        <dbReference type="EMBL" id="PQJ87474.1"/>
    </source>
</evidence>
<reference evidence="3 4" key="2">
    <citation type="submission" date="2016-12" db="EMBL/GenBank/DDBJ databases">
        <title>Diversity of luminous bacteria.</title>
        <authorList>
            <person name="Yoshizawa S."/>
            <person name="Kogure K."/>
        </authorList>
    </citation>
    <scope>NUCLEOTIDE SEQUENCE [LARGE SCALE GENOMIC DNA]</scope>
    <source>
        <strain evidence="3 4">NBRC 105001</strain>
    </source>
</reference>
<comment type="caution">
    <text evidence="3">The sequence shown here is derived from an EMBL/GenBank/DDBJ whole genome shotgun (WGS) entry which is preliminary data.</text>
</comment>
<dbReference type="EMBL" id="BSOU01000027">
    <property type="protein sequence ID" value="GLR77195.1"/>
    <property type="molecule type" value="Genomic_DNA"/>
</dbReference>
<dbReference type="EMBL" id="MSCP01000002">
    <property type="protein sequence ID" value="PQJ87474.1"/>
    <property type="molecule type" value="Genomic_DNA"/>
</dbReference>
<reference evidence="5" key="3">
    <citation type="journal article" date="2019" name="Int. J. Syst. Evol. Microbiol.">
        <title>The Global Catalogue of Microorganisms (GCM) 10K type strain sequencing project: providing services to taxonomists for standard genome sequencing and annotation.</title>
        <authorList>
            <consortium name="The Broad Institute Genomics Platform"/>
            <consortium name="The Broad Institute Genome Sequencing Center for Infectious Disease"/>
            <person name="Wu L."/>
            <person name="Ma J."/>
        </authorList>
    </citation>
    <scope>NUCLEOTIDE SEQUENCE [LARGE SCALE GENOMIC DNA]</scope>
    <source>
        <strain evidence="5">NBRC 105001</strain>
    </source>
</reference>
<reference evidence="2" key="1">
    <citation type="journal article" date="2014" name="Int. J. Syst. Evol. Microbiol.">
        <title>Complete genome of a new Firmicutes species belonging to the dominant human colonic microbiota ('Ruminococcus bicirculans') reveals two chromosomes and a selective capacity to utilize plant glucans.</title>
        <authorList>
            <consortium name="NISC Comparative Sequencing Program"/>
            <person name="Wegmann U."/>
            <person name="Louis P."/>
            <person name="Goesmann A."/>
            <person name="Henrissat B."/>
            <person name="Duncan S.H."/>
            <person name="Flint H.J."/>
        </authorList>
    </citation>
    <scope>NUCLEOTIDE SEQUENCE</scope>
    <source>
        <strain evidence="2">NBRC 105001</strain>
    </source>
</reference>
<keyword evidence="5" id="KW-1185">Reference proteome</keyword>
<feature type="transmembrane region" description="Helical" evidence="1">
    <location>
        <begin position="114"/>
        <end position="135"/>
    </location>
</feature>
<sequence length="176" mass="18982">MGEPSKSSLVTTLEVVADKSDLSLSETSGAATELPVESSNIIMDMVSGLSNFLDNNAIWFIPFAIVLYQLILKITIGNTSEREKWETLIYLPTDICILSIAFLASIIMTDPTKVSIGIISALFVFLIITALSFYIAKSSPIDLSSTSMKKAKKNLAINSLLSLLLLVYSAAKLLGA</sequence>
<organism evidence="3 4">
    <name type="scientific">Aliivibrio sifiae</name>
    <dbReference type="NCBI Taxonomy" id="566293"/>
    <lineage>
        <taxon>Bacteria</taxon>
        <taxon>Pseudomonadati</taxon>
        <taxon>Pseudomonadota</taxon>
        <taxon>Gammaproteobacteria</taxon>
        <taxon>Vibrionales</taxon>
        <taxon>Vibrionaceae</taxon>
        <taxon>Aliivibrio</taxon>
    </lineage>
</organism>
<evidence type="ECO:0000313" key="5">
    <source>
        <dbReference type="Proteomes" id="UP001156660"/>
    </source>
</evidence>
<dbReference type="Proteomes" id="UP001156660">
    <property type="component" value="Unassembled WGS sequence"/>
</dbReference>
<feature type="transmembrane region" description="Helical" evidence="1">
    <location>
        <begin position="155"/>
        <end position="174"/>
    </location>
</feature>
<reference evidence="2" key="4">
    <citation type="submission" date="2023-01" db="EMBL/GenBank/DDBJ databases">
        <title>Draft genome sequence of Aliivibrio sifiae strain NBRC 105001.</title>
        <authorList>
            <person name="Sun Q."/>
            <person name="Mori K."/>
        </authorList>
    </citation>
    <scope>NUCLEOTIDE SEQUENCE</scope>
    <source>
        <strain evidence="2">NBRC 105001</strain>
    </source>
</reference>
<dbReference type="AlphaFoldDB" id="A0A2S7X7Y7"/>
<feature type="transmembrane region" description="Helical" evidence="1">
    <location>
        <begin position="88"/>
        <end position="108"/>
    </location>
</feature>
<proteinExistence type="predicted"/>
<protein>
    <submittedName>
        <fullName evidence="3">Uncharacterized protein</fullName>
    </submittedName>
</protein>
<keyword evidence="1" id="KW-1133">Transmembrane helix</keyword>
<evidence type="ECO:0000256" key="1">
    <source>
        <dbReference type="SAM" id="Phobius"/>
    </source>
</evidence>
<name>A0A2S7X7Y7_9GAMM</name>